<dbReference type="InterPro" id="IPR016159">
    <property type="entry name" value="Cullin_repeat-like_dom_sf"/>
</dbReference>
<dbReference type="Proteomes" id="UP000027138">
    <property type="component" value="Unassembled WGS sequence"/>
</dbReference>
<evidence type="ECO:0000259" key="4">
    <source>
        <dbReference type="Pfam" id="PF03081"/>
    </source>
</evidence>
<organism evidence="5 6">
    <name type="scientific">Jatropha curcas</name>
    <name type="common">Barbados nut</name>
    <dbReference type="NCBI Taxonomy" id="180498"/>
    <lineage>
        <taxon>Eukaryota</taxon>
        <taxon>Viridiplantae</taxon>
        <taxon>Streptophyta</taxon>
        <taxon>Embryophyta</taxon>
        <taxon>Tracheophyta</taxon>
        <taxon>Spermatophyta</taxon>
        <taxon>Magnoliopsida</taxon>
        <taxon>eudicotyledons</taxon>
        <taxon>Gunneridae</taxon>
        <taxon>Pentapetalae</taxon>
        <taxon>rosids</taxon>
        <taxon>fabids</taxon>
        <taxon>Malpighiales</taxon>
        <taxon>Euphorbiaceae</taxon>
        <taxon>Crotonoideae</taxon>
        <taxon>Jatropheae</taxon>
        <taxon>Jatropha</taxon>
    </lineage>
</organism>
<feature type="domain" description="Exocyst complex subunit Exo70 C-terminal" evidence="4">
    <location>
        <begin position="214"/>
        <end position="559"/>
    </location>
</feature>
<dbReference type="GO" id="GO:0015031">
    <property type="term" value="P:protein transport"/>
    <property type="evidence" value="ECO:0007669"/>
    <property type="project" value="UniProtKB-KW"/>
</dbReference>
<dbReference type="InterPro" id="IPR046364">
    <property type="entry name" value="Exo70_C"/>
</dbReference>
<evidence type="ECO:0000256" key="2">
    <source>
        <dbReference type="ARBA" id="ARBA00022448"/>
    </source>
</evidence>
<dbReference type="STRING" id="180498.A0A067KEA3"/>
<keyword evidence="3" id="KW-0268">Exocytosis</keyword>
<comment type="similarity">
    <text evidence="1 3">Belongs to the EXO70 family.</text>
</comment>
<dbReference type="SUPFAM" id="SSF74788">
    <property type="entry name" value="Cullin repeat-like"/>
    <property type="match status" value="1"/>
</dbReference>
<dbReference type="AlphaFoldDB" id="A0A067KEA3"/>
<evidence type="ECO:0000313" key="5">
    <source>
        <dbReference type="EMBL" id="KDP34447.1"/>
    </source>
</evidence>
<dbReference type="InterPro" id="IPR004140">
    <property type="entry name" value="Exo70"/>
</dbReference>
<evidence type="ECO:0000256" key="3">
    <source>
        <dbReference type="RuleBase" id="RU365026"/>
    </source>
</evidence>
<dbReference type="PANTHER" id="PTHR12542">
    <property type="entry name" value="EXOCYST COMPLEX PROTEIN EXO70"/>
    <property type="match status" value="1"/>
</dbReference>
<dbReference type="OrthoDB" id="1922221at2759"/>
<dbReference type="Pfam" id="PF20669">
    <property type="entry name" value="Exo70_N"/>
    <property type="match status" value="1"/>
</dbReference>
<dbReference type="PANTHER" id="PTHR12542:SF95">
    <property type="entry name" value="EXOCYST SUBUNIT EXO70 FAMILY PROTEIN"/>
    <property type="match status" value="1"/>
</dbReference>
<gene>
    <name evidence="5" type="ORF">JCGZ_11918</name>
</gene>
<dbReference type="GO" id="GO:0000145">
    <property type="term" value="C:exocyst"/>
    <property type="evidence" value="ECO:0007669"/>
    <property type="project" value="InterPro"/>
</dbReference>
<keyword evidence="6" id="KW-1185">Reference proteome</keyword>
<comment type="function">
    <text evidence="3">Component of the exocyst complex.</text>
</comment>
<keyword evidence="3" id="KW-0653">Protein transport</keyword>
<dbReference type="EMBL" id="KK914528">
    <property type="protein sequence ID" value="KDP34447.1"/>
    <property type="molecule type" value="Genomic_DNA"/>
</dbReference>
<dbReference type="GO" id="GO:0006887">
    <property type="term" value="P:exocytosis"/>
    <property type="evidence" value="ECO:0007669"/>
    <property type="project" value="UniProtKB-KW"/>
</dbReference>
<dbReference type="Pfam" id="PF03081">
    <property type="entry name" value="Exo70_C"/>
    <property type="match status" value="1"/>
</dbReference>
<sequence>MNQRLPQSLGIATRPNIGIKEQIDCAISPAMAVLKICNAIEELEKAILSDRPCSNLYAYLLVVKQLEQALKFLAANCGLAIQWLEGILQFLEDNDLYASKVNMCLGILQKLQVTDEKARHNGGILSAAFDKLEIEFKRLLAENSMPLSIAAMEKLQAIISRLNANKRLNKCISAYVEVRSMKARRRLEALELNYLENPLSELDDVQDIEGLIDQWCKHLELAVKNVYEAEYKLCNEVFRSDTDRKSCFAEIATKSGLVSFLEFGTRITECKKDPVKLVKLLDIFSFLDNLRTDFNRLFSSEECFEIQHLTRNLIRKVVYGACEIFWELPSQVKLQRQTISPSDGSVPKLASFVTDYCNHLLSDNYKPLLIKVLTIHQSWKNETYQETLIMNQIHCIIKEIGLHLDTLSKGYEDMALSYLFMMNNHCHFSNLKGTKVGDLMGESWVRGHEQYKDYYMTLHLKDTWGKILALLSQGQEDDYTSNDSLTVKKSLKEFNEALDGMYEKQCNWVVPNDKLRLKMCRVAVEAFVPVYRCYLQNYSHLAQEDVKYTAQGLDSMLSSLFQPKIRMCSSNKQREWIHQVKHVENTAYNFHQLTLMAV</sequence>
<proteinExistence type="inferred from homology"/>
<name>A0A067KEA3_JATCU</name>
<evidence type="ECO:0000256" key="1">
    <source>
        <dbReference type="ARBA" id="ARBA00006756"/>
    </source>
</evidence>
<dbReference type="Gene3D" id="1.20.1280.170">
    <property type="entry name" value="Exocyst complex component Exo70"/>
    <property type="match status" value="1"/>
</dbReference>
<keyword evidence="2 3" id="KW-0813">Transport</keyword>
<reference evidence="5 6" key="1">
    <citation type="journal article" date="2014" name="PLoS ONE">
        <title>Global Analysis of Gene Expression Profiles in Physic Nut (Jatropha curcas L.) Seedlings Exposed to Salt Stress.</title>
        <authorList>
            <person name="Zhang L."/>
            <person name="Zhang C."/>
            <person name="Wu P."/>
            <person name="Chen Y."/>
            <person name="Li M."/>
            <person name="Jiang H."/>
            <person name="Wu G."/>
        </authorList>
    </citation>
    <scope>NUCLEOTIDE SEQUENCE [LARGE SCALE GENOMIC DNA]</scope>
    <source>
        <strain evidence="6">cv. GZQX0401</strain>
        <tissue evidence="5">Young leaves</tissue>
    </source>
</reference>
<dbReference type="GO" id="GO:0005546">
    <property type="term" value="F:phosphatidylinositol-4,5-bisphosphate binding"/>
    <property type="evidence" value="ECO:0007669"/>
    <property type="project" value="InterPro"/>
</dbReference>
<protein>
    <recommendedName>
        <fullName evidence="3">Exocyst subunit Exo70 family protein</fullName>
    </recommendedName>
</protein>
<evidence type="ECO:0000313" key="6">
    <source>
        <dbReference type="Proteomes" id="UP000027138"/>
    </source>
</evidence>
<accession>A0A067KEA3</accession>